<evidence type="ECO:0000256" key="4">
    <source>
        <dbReference type="ARBA" id="ARBA00022980"/>
    </source>
</evidence>
<sequence length="111" mass="12845">MKTVNISRERAFQIILSPQISEKATFIADKHHQIIFRVASDANKTEIKSAIEQLWESQKIQVESVQISNVKGKNKRFGRFMGKRSGWKKAYVSLKGDQEIDFTDVKLFEDK</sequence>
<dbReference type="InterPro" id="IPR013025">
    <property type="entry name" value="Ribosomal_uL23-like"/>
</dbReference>
<evidence type="ECO:0000313" key="7">
    <source>
        <dbReference type="EMBL" id="SDY82622.1"/>
    </source>
</evidence>
<protein>
    <recommendedName>
        <fullName evidence="6">Large ribosomal subunit protein uL23</fullName>
    </recommendedName>
</protein>
<dbReference type="Gene3D" id="3.30.70.330">
    <property type="match status" value="1"/>
</dbReference>
<dbReference type="STRING" id="44576.SAMN05421881_10676"/>
<dbReference type="NCBIfam" id="NF004359">
    <property type="entry name" value="PRK05738.1-3"/>
    <property type="match status" value="1"/>
</dbReference>
<proteinExistence type="inferred from homology"/>
<dbReference type="AlphaFoldDB" id="A0A1H3N155"/>
<gene>
    <name evidence="6" type="primary">rplW</name>
    <name evidence="7" type="ORF">SAMN05421881_10676</name>
</gene>
<dbReference type="RefSeq" id="WP_090415524.1">
    <property type="nucleotide sequence ID" value="NZ_FNOY01000067.1"/>
</dbReference>
<dbReference type="EMBL" id="FNOY01000067">
    <property type="protein sequence ID" value="SDY82622.1"/>
    <property type="molecule type" value="Genomic_DNA"/>
</dbReference>
<dbReference type="GO" id="GO:0019843">
    <property type="term" value="F:rRNA binding"/>
    <property type="evidence" value="ECO:0007669"/>
    <property type="project" value="UniProtKB-UniRule"/>
</dbReference>
<keyword evidence="4 6" id="KW-0689">Ribosomal protein</keyword>
<evidence type="ECO:0000256" key="6">
    <source>
        <dbReference type="HAMAP-Rule" id="MF_01369"/>
    </source>
</evidence>
<comment type="function">
    <text evidence="6">One of the early assembly proteins it binds 23S rRNA. One of the proteins that surrounds the polypeptide exit tunnel on the outside of the ribosome. Forms the main docking site for trigger factor binding to the ribosome.</text>
</comment>
<dbReference type="GO" id="GO:0006412">
    <property type="term" value="P:translation"/>
    <property type="evidence" value="ECO:0007669"/>
    <property type="project" value="UniProtKB-UniRule"/>
</dbReference>
<evidence type="ECO:0000313" key="8">
    <source>
        <dbReference type="Proteomes" id="UP000198640"/>
    </source>
</evidence>
<evidence type="ECO:0000256" key="3">
    <source>
        <dbReference type="ARBA" id="ARBA00022884"/>
    </source>
</evidence>
<dbReference type="Pfam" id="PF00276">
    <property type="entry name" value="Ribosomal_L23"/>
    <property type="match status" value="1"/>
</dbReference>
<keyword evidence="3 6" id="KW-0694">RNA-binding</keyword>
<reference evidence="7 8" key="1">
    <citation type="submission" date="2016-10" db="EMBL/GenBank/DDBJ databases">
        <authorList>
            <person name="de Groot N.N."/>
        </authorList>
    </citation>
    <scope>NUCLEOTIDE SEQUENCE [LARGE SCALE GENOMIC DNA]</scope>
    <source>
        <strain evidence="7 8">Nm1</strain>
    </source>
</reference>
<comment type="similarity">
    <text evidence="1 6">Belongs to the universal ribosomal protein uL23 family.</text>
</comment>
<dbReference type="HAMAP" id="MF_01369_B">
    <property type="entry name" value="Ribosomal_uL23_B"/>
    <property type="match status" value="1"/>
</dbReference>
<dbReference type="OrthoDB" id="9793353at2"/>
<dbReference type="GO" id="GO:1990904">
    <property type="term" value="C:ribonucleoprotein complex"/>
    <property type="evidence" value="ECO:0007669"/>
    <property type="project" value="UniProtKB-KW"/>
</dbReference>
<dbReference type="FunFam" id="3.30.70.330:FF:000001">
    <property type="entry name" value="50S ribosomal protein L23"/>
    <property type="match status" value="1"/>
</dbReference>
<accession>A0A1H3N155</accession>
<name>A0A1H3N155_9PROT</name>
<dbReference type="GO" id="GO:0005840">
    <property type="term" value="C:ribosome"/>
    <property type="evidence" value="ECO:0007669"/>
    <property type="project" value="UniProtKB-KW"/>
</dbReference>
<dbReference type="InterPro" id="IPR012677">
    <property type="entry name" value="Nucleotide-bd_a/b_plait_sf"/>
</dbReference>
<dbReference type="Proteomes" id="UP000198640">
    <property type="component" value="Unassembled WGS sequence"/>
</dbReference>
<comment type="subunit">
    <text evidence="6">Part of the 50S ribosomal subunit. Contacts protein L29, and trigger factor when it is bound to the ribosome.</text>
</comment>
<dbReference type="GO" id="GO:0003735">
    <property type="term" value="F:structural constituent of ribosome"/>
    <property type="evidence" value="ECO:0007669"/>
    <property type="project" value="InterPro"/>
</dbReference>
<dbReference type="NCBIfam" id="NF004363">
    <property type="entry name" value="PRK05738.2-4"/>
    <property type="match status" value="1"/>
</dbReference>
<evidence type="ECO:0000256" key="2">
    <source>
        <dbReference type="ARBA" id="ARBA00022730"/>
    </source>
</evidence>
<keyword evidence="8" id="KW-1185">Reference proteome</keyword>
<evidence type="ECO:0000256" key="5">
    <source>
        <dbReference type="ARBA" id="ARBA00023274"/>
    </source>
</evidence>
<organism evidence="7 8">
    <name type="scientific">Nitrosomonas halophila</name>
    <dbReference type="NCBI Taxonomy" id="44576"/>
    <lineage>
        <taxon>Bacteria</taxon>
        <taxon>Pseudomonadati</taxon>
        <taxon>Pseudomonadota</taxon>
        <taxon>Betaproteobacteria</taxon>
        <taxon>Nitrosomonadales</taxon>
        <taxon>Nitrosomonadaceae</taxon>
        <taxon>Nitrosomonas</taxon>
    </lineage>
</organism>
<dbReference type="InterPro" id="IPR012678">
    <property type="entry name" value="Ribosomal_uL23/eL15/eS24_sf"/>
</dbReference>
<dbReference type="SUPFAM" id="SSF54189">
    <property type="entry name" value="Ribosomal proteins S24e, L23 and L15e"/>
    <property type="match status" value="1"/>
</dbReference>
<evidence type="ECO:0000256" key="1">
    <source>
        <dbReference type="ARBA" id="ARBA00006700"/>
    </source>
</evidence>
<keyword evidence="5 6" id="KW-0687">Ribonucleoprotein</keyword>
<keyword evidence="2 6" id="KW-0699">rRNA-binding</keyword>